<evidence type="ECO:0000313" key="2">
    <source>
        <dbReference type="Proteomes" id="UP000275846"/>
    </source>
</evidence>
<organism evidence="3">
    <name type="scientific">Schistocephalus solidus</name>
    <name type="common">Tapeworm</name>
    <dbReference type="NCBI Taxonomy" id="70667"/>
    <lineage>
        <taxon>Eukaryota</taxon>
        <taxon>Metazoa</taxon>
        <taxon>Spiralia</taxon>
        <taxon>Lophotrochozoa</taxon>
        <taxon>Platyhelminthes</taxon>
        <taxon>Cestoda</taxon>
        <taxon>Eucestoda</taxon>
        <taxon>Diphyllobothriidea</taxon>
        <taxon>Diphyllobothriidae</taxon>
        <taxon>Schistocephalus</taxon>
    </lineage>
</organism>
<dbReference type="WBParaSite" id="SSLN_0000963701-mRNA-1">
    <property type="protein sequence ID" value="SSLN_0000963701-mRNA-1"/>
    <property type="gene ID" value="SSLN_0000963701"/>
</dbReference>
<reference evidence="1 2" key="2">
    <citation type="submission" date="2018-11" db="EMBL/GenBank/DDBJ databases">
        <authorList>
            <consortium name="Pathogen Informatics"/>
        </authorList>
    </citation>
    <scope>NUCLEOTIDE SEQUENCE [LARGE SCALE GENOMIC DNA]</scope>
    <source>
        <strain evidence="1 2">NST_G2</strain>
    </source>
</reference>
<dbReference type="AlphaFoldDB" id="A0A183SYI9"/>
<proteinExistence type="predicted"/>
<keyword evidence="2" id="KW-1185">Reference proteome</keyword>
<dbReference type="EMBL" id="UYSU01035152">
    <property type="protein sequence ID" value="VDL95670.1"/>
    <property type="molecule type" value="Genomic_DNA"/>
</dbReference>
<accession>A0A183SYI9</accession>
<name>A0A183SYI9_SCHSO</name>
<protein>
    <submittedName>
        <fullName evidence="3">Reverse transcriptase domain-containing protein</fullName>
    </submittedName>
</protein>
<dbReference type="Proteomes" id="UP000275846">
    <property type="component" value="Unassembled WGS sequence"/>
</dbReference>
<dbReference type="OrthoDB" id="6241411at2759"/>
<reference evidence="3" key="1">
    <citation type="submission" date="2016-06" db="UniProtKB">
        <authorList>
            <consortium name="WormBaseParasite"/>
        </authorList>
    </citation>
    <scope>IDENTIFICATION</scope>
</reference>
<evidence type="ECO:0000313" key="1">
    <source>
        <dbReference type="EMBL" id="VDL95670.1"/>
    </source>
</evidence>
<gene>
    <name evidence="1" type="ORF">SSLN_LOCUS9285</name>
</gene>
<dbReference type="PANTHER" id="PTHR19446">
    <property type="entry name" value="REVERSE TRANSCRIPTASES"/>
    <property type="match status" value="1"/>
</dbReference>
<sequence>MEHNCRLTTQDLHQSTAIVSGREIRRRKICHYVGPAYTLKAQFKSLCTVRASPPDWDCYRIAFALSPQTGDVGGVLCEICEKLTGIYEHGGPRLMAELITLFQEMWRQGQVPQDLKGTTIVYGYKRKGNRQLWDNHRGISLLNIAEKIFARILLNRLNGHLEQGLRPEGQCGFRLQ</sequence>
<evidence type="ECO:0000313" key="3">
    <source>
        <dbReference type="WBParaSite" id="SSLN_0000963701-mRNA-1"/>
    </source>
</evidence>